<evidence type="ECO:0000256" key="11">
    <source>
        <dbReference type="ARBA" id="ARBA00023004"/>
    </source>
</evidence>
<dbReference type="Pfam" id="PF06155">
    <property type="entry name" value="GBBH-like_N"/>
    <property type="match status" value="1"/>
</dbReference>
<dbReference type="CDD" id="cd00250">
    <property type="entry name" value="CAS_like"/>
    <property type="match status" value="1"/>
</dbReference>
<evidence type="ECO:0000256" key="1">
    <source>
        <dbReference type="ARBA" id="ARBA00001954"/>
    </source>
</evidence>
<evidence type="ECO:0000256" key="6">
    <source>
        <dbReference type="ARBA" id="ARBA00012270"/>
    </source>
</evidence>
<dbReference type="SUPFAM" id="SSF51197">
    <property type="entry name" value="Clavaminate synthase-like"/>
    <property type="match status" value="1"/>
</dbReference>
<comment type="pathway">
    <text evidence="4">Amine and polyamine biosynthesis; carnitine biosynthesis.</text>
</comment>
<evidence type="ECO:0000256" key="4">
    <source>
        <dbReference type="ARBA" id="ARBA00005022"/>
    </source>
</evidence>
<organism evidence="18 19">
    <name type="scientific">Acipenser oxyrinchus oxyrinchus</name>
    <dbReference type="NCBI Taxonomy" id="40147"/>
    <lineage>
        <taxon>Eukaryota</taxon>
        <taxon>Metazoa</taxon>
        <taxon>Chordata</taxon>
        <taxon>Craniata</taxon>
        <taxon>Vertebrata</taxon>
        <taxon>Euteleostomi</taxon>
        <taxon>Actinopterygii</taxon>
        <taxon>Chondrostei</taxon>
        <taxon>Acipenseriformes</taxon>
        <taxon>Acipenseridae</taxon>
        <taxon>Acipenser</taxon>
    </lineage>
</organism>
<evidence type="ECO:0000256" key="5">
    <source>
        <dbReference type="ARBA" id="ARBA00008654"/>
    </source>
</evidence>
<proteinExistence type="inferred from homology"/>
<dbReference type="EC" id="1.14.11.1" evidence="6"/>
<evidence type="ECO:0000256" key="14">
    <source>
        <dbReference type="ARBA" id="ARBA00049149"/>
    </source>
</evidence>
<comment type="caution">
    <text evidence="18">The sequence shown here is derived from an EMBL/GenBank/DDBJ whole genome shotgun (WGS) entry which is preliminary data.</text>
</comment>
<reference evidence="18" key="1">
    <citation type="submission" date="2022-02" db="EMBL/GenBank/DDBJ databases">
        <title>Atlantic sturgeon de novo genome assembly.</title>
        <authorList>
            <person name="Stock M."/>
            <person name="Klopp C."/>
            <person name="Guiguen Y."/>
            <person name="Cabau C."/>
            <person name="Parinello H."/>
            <person name="Santidrian Yebra-Pimentel E."/>
            <person name="Kuhl H."/>
            <person name="Dirks R.P."/>
            <person name="Guessner J."/>
            <person name="Wuertz S."/>
            <person name="Du K."/>
            <person name="Schartl M."/>
        </authorList>
    </citation>
    <scope>NUCLEOTIDE SEQUENCE</scope>
    <source>
        <strain evidence="18">STURGEONOMICS-FGT-2020</strain>
        <tissue evidence="18">Whole blood</tissue>
    </source>
</reference>
<comment type="catalytic activity">
    <reaction evidence="14">
        <text>4-(trimethylamino)butanoate + 2-oxoglutarate + O2 = carnitine + succinate + CO2</text>
        <dbReference type="Rhea" id="RHEA:24028"/>
        <dbReference type="ChEBI" id="CHEBI:15379"/>
        <dbReference type="ChEBI" id="CHEBI:16244"/>
        <dbReference type="ChEBI" id="CHEBI:16526"/>
        <dbReference type="ChEBI" id="CHEBI:16810"/>
        <dbReference type="ChEBI" id="CHEBI:17126"/>
        <dbReference type="ChEBI" id="CHEBI:30031"/>
        <dbReference type="EC" id="1.14.11.1"/>
    </reaction>
</comment>
<sequence>MWASLARCLSRRVTVHPEGPRSLQRAVKVRGFFPLQTWPVPHRCMRMGTAPRMDGATPAIRQVQALDAERYVSVRWEDGSRSLYPYVWLRDNCQCAHCFLHSAKARKLLLADLDVTTRLERVTLTEPTKVSVVWPDQHTSEFDAEWLKKRCFSQSARQKQQEELFLNARHCWGSGLRVPTASFEEVVREDEAAFAWLHTLRRVGIVLLKGAPVEQGQVTRLSKRIGYHRLTFYGHTWQVQDKADANNVAYTSENLSLHSDYPALHNPPGVQFLHCIKQAAEGGESEIVDGFHTANQLRKENPEAFRLLTSLRVDFTDTGADYCDFQVQSKNTIIDVDCDGQVVRINYNNATRDSTLDLPLEQVQPFYSALRAYVDLMSRPENVVTYRMEPGDVVTFDNWRLLHGRRSYTSVPGHARHLEGVYLDWDEVMSRLMGPEDSLKQRGLNQSAQSRALGYSKEDN</sequence>
<dbReference type="InterPro" id="IPR042098">
    <property type="entry name" value="TauD-like_sf"/>
</dbReference>
<dbReference type="NCBIfam" id="TIGR02409">
    <property type="entry name" value="carnitine_bodg"/>
    <property type="match status" value="1"/>
</dbReference>
<comment type="similarity">
    <text evidence="5">Belongs to the gamma-BBH/TMLD family.</text>
</comment>
<dbReference type="GO" id="GO:0005506">
    <property type="term" value="F:iron ion binding"/>
    <property type="evidence" value="ECO:0007669"/>
    <property type="project" value="InterPro"/>
</dbReference>
<keyword evidence="11" id="KW-0408">Iron</keyword>
<comment type="cofactor">
    <cofactor evidence="1">
        <name>Fe(2+)</name>
        <dbReference type="ChEBI" id="CHEBI:29033"/>
    </cofactor>
</comment>
<dbReference type="Gene3D" id="3.60.130.10">
    <property type="entry name" value="Clavaminate synthase-like"/>
    <property type="match status" value="1"/>
</dbReference>
<evidence type="ECO:0000256" key="12">
    <source>
        <dbReference type="ARBA" id="ARBA00030584"/>
    </source>
</evidence>
<dbReference type="AlphaFoldDB" id="A0AAD8D3V1"/>
<evidence type="ECO:0000313" key="18">
    <source>
        <dbReference type="EMBL" id="KAK1161814.1"/>
    </source>
</evidence>
<keyword evidence="19" id="KW-1185">Reference proteome</keyword>
<evidence type="ECO:0000256" key="13">
    <source>
        <dbReference type="ARBA" id="ARBA00033412"/>
    </source>
</evidence>
<dbReference type="GO" id="GO:0008336">
    <property type="term" value="F:gamma-butyrobetaine dioxygenase activity"/>
    <property type="evidence" value="ECO:0007669"/>
    <property type="project" value="UniProtKB-EC"/>
</dbReference>
<dbReference type="GO" id="GO:0045329">
    <property type="term" value="P:carnitine biosynthetic process"/>
    <property type="evidence" value="ECO:0007669"/>
    <property type="project" value="UniProtKB-KW"/>
</dbReference>
<dbReference type="PANTHER" id="PTHR10696">
    <property type="entry name" value="GAMMA-BUTYROBETAINE HYDROXYLASE-RELATED"/>
    <property type="match status" value="1"/>
</dbReference>
<evidence type="ECO:0000256" key="8">
    <source>
        <dbReference type="ARBA" id="ARBA00022873"/>
    </source>
</evidence>
<dbReference type="InterPro" id="IPR003819">
    <property type="entry name" value="TauD/TfdA-like"/>
</dbReference>
<evidence type="ECO:0000259" key="16">
    <source>
        <dbReference type="Pfam" id="PF02668"/>
    </source>
</evidence>
<keyword evidence="10" id="KW-0560">Oxidoreductase</keyword>
<evidence type="ECO:0000259" key="17">
    <source>
        <dbReference type="Pfam" id="PF06155"/>
    </source>
</evidence>
<dbReference type="InterPro" id="IPR050411">
    <property type="entry name" value="AlphaKG_dependent_hydroxylases"/>
</dbReference>
<dbReference type="PANTHER" id="PTHR10696:SF33">
    <property type="entry name" value="GAMMA-BUTYROBETAINE DIOXYGENASE"/>
    <property type="match status" value="1"/>
</dbReference>
<dbReference type="FunFam" id="3.30.2020.30:FF:000002">
    <property type="entry name" value="Putative gamma-butyrobetaine dioxygenase"/>
    <property type="match status" value="1"/>
</dbReference>
<feature type="domain" description="Gamma-butyrobetaine hydroxylase-like N-terminal" evidence="17">
    <location>
        <begin position="67"/>
        <end position="147"/>
    </location>
</feature>
<dbReference type="EMBL" id="JAGXEW010000018">
    <property type="protein sequence ID" value="KAK1161814.1"/>
    <property type="molecule type" value="Genomic_DNA"/>
</dbReference>
<comment type="function">
    <text evidence="3">Catalyzes the formation of L-carnitine from gamma-butyrobetaine.</text>
</comment>
<evidence type="ECO:0000256" key="3">
    <source>
        <dbReference type="ARBA" id="ARBA00002906"/>
    </source>
</evidence>
<dbReference type="Pfam" id="PF02668">
    <property type="entry name" value="TauD"/>
    <property type="match status" value="1"/>
</dbReference>
<protein>
    <recommendedName>
        <fullName evidence="6">gamma-butyrobetaine dioxygenase</fullName>
        <ecNumber evidence="6">1.14.11.1</ecNumber>
    </recommendedName>
    <alternativeName>
        <fullName evidence="12">Gamma-butyrobetaine hydroxylase</fullName>
    </alternativeName>
    <alternativeName>
        <fullName evidence="13">Gamma-butyrobetaine,2-oxoglutarate dioxygenase</fullName>
    </alternativeName>
</protein>
<gene>
    <name evidence="18" type="primary">Bbox1</name>
    <name evidence="18" type="ORF">AOXY_G19463</name>
</gene>
<feature type="domain" description="TauD/TfdA-like" evidence="16">
    <location>
        <begin position="180"/>
        <end position="422"/>
    </location>
</feature>
<dbReference type="InterPro" id="IPR010376">
    <property type="entry name" value="GBBH-like_N"/>
</dbReference>
<evidence type="ECO:0000313" key="19">
    <source>
        <dbReference type="Proteomes" id="UP001230051"/>
    </source>
</evidence>
<evidence type="ECO:0000256" key="2">
    <source>
        <dbReference type="ARBA" id="ARBA00001961"/>
    </source>
</evidence>
<keyword evidence="9 18" id="KW-0223">Dioxygenase</keyword>
<name>A0AAD8D3V1_ACIOX</name>
<evidence type="ECO:0000256" key="9">
    <source>
        <dbReference type="ARBA" id="ARBA00022964"/>
    </source>
</evidence>
<dbReference type="Proteomes" id="UP001230051">
    <property type="component" value="Unassembled WGS sequence"/>
</dbReference>
<evidence type="ECO:0000256" key="10">
    <source>
        <dbReference type="ARBA" id="ARBA00023002"/>
    </source>
</evidence>
<dbReference type="FunFam" id="3.60.130.10:FF:000001">
    <property type="entry name" value="Trimethyllysine dioxygenase, mitochondrial"/>
    <property type="match status" value="1"/>
</dbReference>
<dbReference type="GO" id="GO:0005739">
    <property type="term" value="C:mitochondrion"/>
    <property type="evidence" value="ECO:0007669"/>
    <property type="project" value="TreeGrafter"/>
</dbReference>
<comment type="cofactor">
    <cofactor evidence="2">
        <name>L-ascorbate</name>
        <dbReference type="ChEBI" id="CHEBI:38290"/>
    </cofactor>
</comment>
<feature type="region of interest" description="Disordered" evidence="15">
    <location>
        <begin position="439"/>
        <end position="460"/>
    </location>
</feature>
<evidence type="ECO:0000256" key="7">
    <source>
        <dbReference type="ARBA" id="ARBA00022723"/>
    </source>
</evidence>
<dbReference type="Gene3D" id="3.30.2020.30">
    <property type="match status" value="1"/>
</dbReference>
<keyword evidence="7" id="KW-0479">Metal-binding</keyword>
<accession>A0AAD8D3V1</accession>
<evidence type="ECO:0000256" key="15">
    <source>
        <dbReference type="SAM" id="MobiDB-lite"/>
    </source>
</evidence>
<dbReference type="InterPro" id="IPR012775">
    <property type="entry name" value="GBBH-like"/>
</dbReference>
<dbReference type="InterPro" id="IPR038492">
    <property type="entry name" value="GBBH-like_N_sf"/>
</dbReference>
<keyword evidence="8" id="KW-0124">Carnitine biosynthesis</keyword>